<dbReference type="InterPro" id="IPR012823">
    <property type="entry name" value="Flagell_FliJ"/>
</dbReference>
<dbReference type="EMBL" id="CP046956">
    <property type="protein sequence ID" value="QTM99414.1"/>
    <property type="molecule type" value="Genomic_DNA"/>
</dbReference>
<keyword evidence="12" id="KW-0282">Flagellum</keyword>
<keyword evidence="13" id="KW-1185">Reference proteome</keyword>
<keyword evidence="7" id="KW-1005">Bacterial flagellum biogenesis</keyword>
<keyword evidence="9" id="KW-0472">Membrane</keyword>
<comment type="similarity">
    <text evidence="2">Belongs to the FliJ family.</text>
</comment>
<dbReference type="Gene3D" id="1.10.287.1700">
    <property type="match status" value="1"/>
</dbReference>
<dbReference type="InterPro" id="IPR053716">
    <property type="entry name" value="Flag_assembly_chemotaxis_eff"/>
</dbReference>
<keyword evidence="5" id="KW-1003">Cell membrane</keyword>
<keyword evidence="12" id="KW-0966">Cell projection</keyword>
<evidence type="ECO:0000256" key="7">
    <source>
        <dbReference type="ARBA" id="ARBA00022795"/>
    </source>
</evidence>
<keyword evidence="4" id="KW-0813">Transport</keyword>
<keyword evidence="8" id="KW-0653">Protein transport</keyword>
<dbReference type="RefSeq" id="WP_209368724.1">
    <property type="nucleotide sequence ID" value="NZ_CP046956.1"/>
</dbReference>
<keyword evidence="10" id="KW-1006">Bacterial flagellum protein export</keyword>
<dbReference type="NCBIfam" id="TIGR02473">
    <property type="entry name" value="flagell_FliJ"/>
    <property type="match status" value="1"/>
</dbReference>
<accession>A0ABX7VTU7</accession>
<keyword evidence="12" id="KW-0969">Cilium</keyword>
<evidence type="ECO:0000313" key="12">
    <source>
        <dbReference type="EMBL" id="QTM99414.1"/>
    </source>
</evidence>
<name>A0ABX7VTU7_9BACI</name>
<evidence type="ECO:0000256" key="4">
    <source>
        <dbReference type="ARBA" id="ARBA00022448"/>
    </source>
</evidence>
<keyword evidence="6" id="KW-0145">Chemotaxis</keyword>
<feature type="compositionally biased region" description="Basic and acidic residues" evidence="11">
    <location>
        <begin position="124"/>
        <end position="136"/>
    </location>
</feature>
<evidence type="ECO:0000256" key="5">
    <source>
        <dbReference type="ARBA" id="ARBA00022475"/>
    </source>
</evidence>
<sequence>MADSKTLEKLLDLRDRDKQTAQKDYKLSVERFEDVASEMYNLLKKKEDAEAAYQREIGEAPAFVGSLTSHSEYIAKLKTNIASLQTAVGNARKDMEMKQDKLTAAYVETKKFERMIERKREKQQAVVKAEESKQMDEISTMQFNKNRDW</sequence>
<evidence type="ECO:0000256" key="1">
    <source>
        <dbReference type="ARBA" id="ARBA00004413"/>
    </source>
</evidence>
<evidence type="ECO:0000256" key="8">
    <source>
        <dbReference type="ARBA" id="ARBA00022927"/>
    </source>
</evidence>
<feature type="region of interest" description="Disordered" evidence="11">
    <location>
        <begin position="124"/>
        <end position="149"/>
    </location>
</feature>
<evidence type="ECO:0000256" key="6">
    <source>
        <dbReference type="ARBA" id="ARBA00022500"/>
    </source>
</evidence>
<evidence type="ECO:0000256" key="9">
    <source>
        <dbReference type="ARBA" id="ARBA00023136"/>
    </source>
</evidence>
<evidence type="ECO:0000256" key="11">
    <source>
        <dbReference type="SAM" id="MobiDB-lite"/>
    </source>
</evidence>
<organism evidence="12 13">
    <name type="scientific">Sediminibacillus dalangtanensis</name>
    <dbReference type="NCBI Taxonomy" id="2729421"/>
    <lineage>
        <taxon>Bacteria</taxon>
        <taxon>Bacillati</taxon>
        <taxon>Bacillota</taxon>
        <taxon>Bacilli</taxon>
        <taxon>Bacillales</taxon>
        <taxon>Bacillaceae</taxon>
        <taxon>Sediminibacillus</taxon>
    </lineage>
</organism>
<reference evidence="12 13" key="1">
    <citation type="submission" date="2019-12" db="EMBL/GenBank/DDBJ databases">
        <title>The whole genome sequencing of a strain isolated from a Mars analog, Dalangtan Playa.</title>
        <authorList>
            <person name="Huang T."/>
        </authorList>
    </citation>
    <scope>NUCLEOTIDE SEQUENCE [LARGE SCALE GENOMIC DNA]</scope>
    <source>
        <strain evidence="12 13">DP4-553-S</strain>
    </source>
</reference>
<dbReference type="Proteomes" id="UP000665043">
    <property type="component" value="Chromosome"/>
</dbReference>
<protein>
    <recommendedName>
        <fullName evidence="3">Flagellar FliJ protein</fullName>
    </recommendedName>
</protein>
<comment type="subcellular location">
    <subcellularLocation>
        <location evidence="1">Cell membrane</location>
        <topology evidence="1">Peripheral membrane protein</topology>
        <orientation evidence="1">Cytoplasmic side</orientation>
    </subcellularLocation>
</comment>
<proteinExistence type="inferred from homology"/>
<evidence type="ECO:0000256" key="3">
    <source>
        <dbReference type="ARBA" id="ARBA00020392"/>
    </source>
</evidence>
<gene>
    <name evidence="12" type="primary">fliJ</name>
    <name evidence="12" type="ORF">ERJ70_08925</name>
</gene>
<evidence type="ECO:0000256" key="2">
    <source>
        <dbReference type="ARBA" id="ARBA00010004"/>
    </source>
</evidence>
<evidence type="ECO:0000313" key="13">
    <source>
        <dbReference type="Proteomes" id="UP000665043"/>
    </source>
</evidence>
<feature type="compositionally biased region" description="Polar residues" evidence="11">
    <location>
        <begin position="137"/>
        <end position="149"/>
    </location>
</feature>
<dbReference type="Pfam" id="PF02050">
    <property type="entry name" value="FliJ"/>
    <property type="match status" value="1"/>
</dbReference>
<evidence type="ECO:0000256" key="10">
    <source>
        <dbReference type="ARBA" id="ARBA00023225"/>
    </source>
</evidence>